<protein>
    <recommendedName>
        <fullName evidence="1">EAL domain-containing protein</fullName>
    </recommendedName>
</protein>
<keyword evidence="3" id="KW-1185">Reference proteome</keyword>
<dbReference type="SUPFAM" id="SSF141868">
    <property type="entry name" value="EAL domain-like"/>
    <property type="match status" value="1"/>
</dbReference>
<organism evidence="2 3">
    <name type="scientific">Devosia nitrariae</name>
    <dbReference type="NCBI Taxonomy" id="2071872"/>
    <lineage>
        <taxon>Bacteria</taxon>
        <taxon>Pseudomonadati</taxon>
        <taxon>Pseudomonadota</taxon>
        <taxon>Alphaproteobacteria</taxon>
        <taxon>Hyphomicrobiales</taxon>
        <taxon>Devosiaceae</taxon>
        <taxon>Devosia</taxon>
    </lineage>
</organism>
<name>A0ABQ5VZ73_9HYPH</name>
<evidence type="ECO:0000313" key="2">
    <source>
        <dbReference type="EMBL" id="GLQ53094.1"/>
    </source>
</evidence>
<dbReference type="InterPro" id="IPR052155">
    <property type="entry name" value="Biofilm_reg_signaling"/>
</dbReference>
<dbReference type="PANTHER" id="PTHR44757:SF2">
    <property type="entry name" value="BIOFILM ARCHITECTURE MAINTENANCE PROTEIN MBAA"/>
    <property type="match status" value="1"/>
</dbReference>
<dbReference type="InterPro" id="IPR001633">
    <property type="entry name" value="EAL_dom"/>
</dbReference>
<dbReference type="Proteomes" id="UP001156691">
    <property type="component" value="Unassembled WGS sequence"/>
</dbReference>
<evidence type="ECO:0000259" key="1">
    <source>
        <dbReference type="PROSITE" id="PS50883"/>
    </source>
</evidence>
<comment type="caution">
    <text evidence="2">The sequence shown here is derived from an EMBL/GenBank/DDBJ whole genome shotgun (WGS) entry which is preliminary data.</text>
</comment>
<gene>
    <name evidence="2" type="ORF">GCM10010862_03520</name>
</gene>
<dbReference type="PROSITE" id="PS50883">
    <property type="entry name" value="EAL"/>
    <property type="match status" value="1"/>
</dbReference>
<sequence length="175" mass="18596">MLRLVLDELESDPLAALGCHLSADNFSSAETWAHIRDQIAARSELAPRLILDIDATSPFADTALARDLLSEARAFGCRVALDGFGCGRSLGFEADIVKIDAPFAIVSSCDPDPLSILSLVVGRAAGAAGVVMVEGIEAVDQLEIPRLSGATHVRGHNFSKSIFQLLTSDGRPRRV</sequence>
<evidence type="ECO:0000313" key="3">
    <source>
        <dbReference type="Proteomes" id="UP001156691"/>
    </source>
</evidence>
<dbReference type="PANTHER" id="PTHR44757">
    <property type="entry name" value="DIGUANYLATE CYCLASE DGCP"/>
    <property type="match status" value="1"/>
</dbReference>
<dbReference type="InterPro" id="IPR035919">
    <property type="entry name" value="EAL_sf"/>
</dbReference>
<reference evidence="3" key="1">
    <citation type="journal article" date="2019" name="Int. J. Syst. Evol. Microbiol.">
        <title>The Global Catalogue of Microorganisms (GCM) 10K type strain sequencing project: providing services to taxonomists for standard genome sequencing and annotation.</title>
        <authorList>
            <consortium name="The Broad Institute Genomics Platform"/>
            <consortium name="The Broad Institute Genome Sequencing Center for Infectious Disease"/>
            <person name="Wu L."/>
            <person name="Ma J."/>
        </authorList>
    </citation>
    <scope>NUCLEOTIDE SEQUENCE [LARGE SCALE GENOMIC DNA]</scope>
    <source>
        <strain evidence="3">NBRC 112416</strain>
    </source>
</reference>
<dbReference type="Gene3D" id="3.20.20.450">
    <property type="entry name" value="EAL domain"/>
    <property type="match status" value="1"/>
</dbReference>
<dbReference type="EMBL" id="BSNS01000002">
    <property type="protein sequence ID" value="GLQ53094.1"/>
    <property type="molecule type" value="Genomic_DNA"/>
</dbReference>
<proteinExistence type="predicted"/>
<feature type="domain" description="EAL" evidence="1">
    <location>
        <begin position="1"/>
        <end position="175"/>
    </location>
</feature>
<dbReference type="Pfam" id="PF00563">
    <property type="entry name" value="EAL"/>
    <property type="match status" value="1"/>
</dbReference>
<accession>A0ABQ5VZ73</accession>